<organism evidence="1 2">
    <name type="scientific">Catharanthus roseus</name>
    <name type="common">Madagascar periwinkle</name>
    <name type="synonym">Vinca rosea</name>
    <dbReference type="NCBI Taxonomy" id="4058"/>
    <lineage>
        <taxon>Eukaryota</taxon>
        <taxon>Viridiplantae</taxon>
        <taxon>Streptophyta</taxon>
        <taxon>Embryophyta</taxon>
        <taxon>Tracheophyta</taxon>
        <taxon>Spermatophyta</taxon>
        <taxon>Magnoliopsida</taxon>
        <taxon>eudicotyledons</taxon>
        <taxon>Gunneridae</taxon>
        <taxon>Pentapetalae</taxon>
        <taxon>asterids</taxon>
        <taxon>lamiids</taxon>
        <taxon>Gentianales</taxon>
        <taxon>Apocynaceae</taxon>
        <taxon>Rauvolfioideae</taxon>
        <taxon>Vinceae</taxon>
        <taxon>Catharanthinae</taxon>
        <taxon>Catharanthus</taxon>
    </lineage>
</organism>
<keyword evidence="2" id="KW-1185">Reference proteome</keyword>
<comment type="caution">
    <text evidence="1">The sequence shown here is derived from an EMBL/GenBank/DDBJ whole genome shotgun (WGS) entry which is preliminary data.</text>
</comment>
<evidence type="ECO:0000313" key="1">
    <source>
        <dbReference type="EMBL" id="KAI5660782.1"/>
    </source>
</evidence>
<evidence type="ECO:0000313" key="2">
    <source>
        <dbReference type="Proteomes" id="UP001060085"/>
    </source>
</evidence>
<name>A0ACC0AL93_CATRO</name>
<reference evidence="2" key="1">
    <citation type="journal article" date="2023" name="Nat. Plants">
        <title>Single-cell RNA sequencing provides a high-resolution roadmap for understanding the multicellular compartmentation of specialized metabolism.</title>
        <authorList>
            <person name="Sun S."/>
            <person name="Shen X."/>
            <person name="Li Y."/>
            <person name="Li Y."/>
            <person name="Wang S."/>
            <person name="Li R."/>
            <person name="Zhang H."/>
            <person name="Shen G."/>
            <person name="Guo B."/>
            <person name="Wei J."/>
            <person name="Xu J."/>
            <person name="St-Pierre B."/>
            <person name="Chen S."/>
            <person name="Sun C."/>
        </authorList>
    </citation>
    <scope>NUCLEOTIDE SEQUENCE [LARGE SCALE GENOMIC DNA]</scope>
</reference>
<accession>A0ACC0AL93</accession>
<protein>
    <submittedName>
        <fullName evidence="1">Uncharacterized protein</fullName>
    </submittedName>
</protein>
<sequence>MDSTSSNQVLHDFSPVFRIYKDGRIERFNLSPFVPASEDPSSTAGGGGVRSKDVVVSPENNVSVRLFLPQSVDKDLKLPVLIYIHGGAFAVGSAFSSAYHGYVSSLVEESNILAVSIEYRLAPENPIPACFEDCLQVLNWVASDPPEPWINEHADLSKVFVAGDSAGATLTHYTVARASVELEEKVKIAGMILVHPFFGCGNQVDGLWETLCADETGPDDPRLNPMADSDALTKLRCGGVLVCTAEKDFLRNRGVMYVEGLKKSGWGGEIETVETEGEGHVFHLWNPNCEKAKLFMNRVVSFIKSKL</sequence>
<dbReference type="Proteomes" id="UP001060085">
    <property type="component" value="Linkage Group LG05"/>
</dbReference>
<dbReference type="EMBL" id="CM044705">
    <property type="protein sequence ID" value="KAI5660782.1"/>
    <property type="molecule type" value="Genomic_DNA"/>
</dbReference>
<gene>
    <name evidence="1" type="ORF">M9H77_20105</name>
</gene>
<proteinExistence type="predicted"/>